<dbReference type="Proteomes" id="UP001472677">
    <property type="component" value="Unassembled WGS sequence"/>
</dbReference>
<protein>
    <submittedName>
        <fullName evidence="1">Uncharacterized protein</fullName>
    </submittedName>
</protein>
<proteinExistence type="predicted"/>
<organism evidence="1 2">
    <name type="scientific">Hibiscus sabdariffa</name>
    <name type="common">roselle</name>
    <dbReference type="NCBI Taxonomy" id="183260"/>
    <lineage>
        <taxon>Eukaryota</taxon>
        <taxon>Viridiplantae</taxon>
        <taxon>Streptophyta</taxon>
        <taxon>Embryophyta</taxon>
        <taxon>Tracheophyta</taxon>
        <taxon>Spermatophyta</taxon>
        <taxon>Magnoliopsida</taxon>
        <taxon>eudicotyledons</taxon>
        <taxon>Gunneridae</taxon>
        <taxon>Pentapetalae</taxon>
        <taxon>rosids</taxon>
        <taxon>malvids</taxon>
        <taxon>Malvales</taxon>
        <taxon>Malvaceae</taxon>
        <taxon>Malvoideae</taxon>
        <taxon>Hibiscus</taxon>
    </lineage>
</organism>
<evidence type="ECO:0000313" key="2">
    <source>
        <dbReference type="Proteomes" id="UP001472677"/>
    </source>
</evidence>
<dbReference type="EMBL" id="JBBPBM010000893">
    <property type="protein sequence ID" value="KAK8489811.1"/>
    <property type="molecule type" value="Genomic_DNA"/>
</dbReference>
<comment type="caution">
    <text evidence="1">The sequence shown here is derived from an EMBL/GenBank/DDBJ whole genome shotgun (WGS) entry which is preliminary data.</text>
</comment>
<sequence length="124" mass="13217">MLVCCSAATVVGVSAGSGSSAATFVPGIARTGAASVGAGTDLRSAIASCVQRRTGLRSTRMAVVRETRGTLLVEELHVTLQYFKGVQFKHVPRECNRVADRLCSYVSSVDFEVHVLERLTDDLD</sequence>
<reference evidence="1 2" key="1">
    <citation type="journal article" date="2024" name="G3 (Bethesda)">
        <title>Genome assembly of Hibiscus sabdariffa L. provides insights into metabolisms of medicinal natural products.</title>
        <authorList>
            <person name="Kim T."/>
        </authorList>
    </citation>
    <scope>NUCLEOTIDE SEQUENCE [LARGE SCALE GENOMIC DNA]</scope>
    <source>
        <strain evidence="1">TK-2024</strain>
        <tissue evidence="1">Old leaves</tissue>
    </source>
</reference>
<gene>
    <name evidence="1" type="ORF">V6N12_013668</name>
</gene>
<evidence type="ECO:0000313" key="1">
    <source>
        <dbReference type="EMBL" id="KAK8489811.1"/>
    </source>
</evidence>
<accession>A0ABR2A9Y1</accession>
<dbReference type="InterPro" id="IPR002156">
    <property type="entry name" value="RNaseH_domain"/>
</dbReference>
<name>A0ABR2A9Y1_9ROSI</name>
<dbReference type="Pfam" id="PF13456">
    <property type="entry name" value="RVT_3"/>
    <property type="match status" value="1"/>
</dbReference>
<keyword evidence="2" id="KW-1185">Reference proteome</keyword>